<comment type="caution">
    <text evidence="5">The sequence shown here is derived from an EMBL/GenBank/DDBJ whole genome shotgun (WGS) entry which is preliminary data.</text>
</comment>
<evidence type="ECO:0000313" key="6">
    <source>
        <dbReference type="Proteomes" id="UP000034603"/>
    </source>
</evidence>
<dbReference type="InterPro" id="IPR018702">
    <property type="entry name" value="DUF2207"/>
</dbReference>
<name>A0A0G0KXY1_9BACT</name>
<feature type="chain" id="PRO_5002533263" description="DUF2207 domain-containing protein" evidence="2">
    <location>
        <begin position="25"/>
        <end position="614"/>
    </location>
</feature>
<dbReference type="AlphaFoldDB" id="A0A0G0KXY1"/>
<proteinExistence type="predicted"/>
<gene>
    <name evidence="5" type="ORF">US62_C0015G0007</name>
</gene>
<evidence type="ECO:0000259" key="4">
    <source>
        <dbReference type="Pfam" id="PF20990"/>
    </source>
</evidence>
<keyword evidence="2" id="KW-0732">Signal</keyword>
<feature type="transmembrane region" description="Helical" evidence="1">
    <location>
        <begin position="470"/>
        <end position="488"/>
    </location>
</feature>
<dbReference type="Pfam" id="PF20990">
    <property type="entry name" value="DUF2207_C"/>
    <property type="match status" value="1"/>
</dbReference>
<reference evidence="5 6" key="1">
    <citation type="journal article" date="2015" name="Nature">
        <title>rRNA introns, odd ribosomes, and small enigmatic genomes across a large radiation of phyla.</title>
        <authorList>
            <person name="Brown C.T."/>
            <person name="Hug L.A."/>
            <person name="Thomas B.C."/>
            <person name="Sharon I."/>
            <person name="Castelle C.J."/>
            <person name="Singh A."/>
            <person name="Wilkins M.J."/>
            <person name="Williams K.H."/>
            <person name="Banfield J.F."/>
        </authorList>
    </citation>
    <scope>NUCLEOTIDE SEQUENCE [LARGE SCALE GENOMIC DNA]</scope>
</reference>
<evidence type="ECO:0000313" key="5">
    <source>
        <dbReference type="EMBL" id="KKQ45426.1"/>
    </source>
</evidence>
<dbReference type="InterPro" id="IPR048389">
    <property type="entry name" value="YciQ-like_C"/>
</dbReference>
<feature type="domain" description="Predicted membrane protein YciQ-like C-terminal" evidence="4">
    <location>
        <begin position="290"/>
        <end position="540"/>
    </location>
</feature>
<feature type="signal peptide" evidence="2">
    <location>
        <begin position="1"/>
        <end position="24"/>
    </location>
</feature>
<evidence type="ECO:0000256" key="2">
    <source>
        <dbReference type="SAM" id="SignalP"/>
    </source>
</evidence>
<dbReference type="Pfam" id="PF09972">
    <property type="entry name" value="DUF2207"/>
    <property type="match status" value="1"/>
</dbReference>
<organism evidence="5 6">
    <name type="scientific">Candidatus Woesebacteria bacterium GW2011_GWA1_37_8</name>
    <dbReference type="NCBI Taxonomy" id="1618546"/>
    <lineage>
        <taxon>Bacteria</taxon>
        <taxon>Candidatus Woeseibacteriota</taxon>
    </lineage>
</organism>
<feature type="transmembrane region" description="Helical" evidence="1">
    <location>
        <begin position="443"/>
        <end position="464"/>
    </location>
</feature>
<evidence type="ECO:0000259" key="3">
    <source>
        <dbReference type="Pfam" id="PF09972"/>
    </source>
</evidence>
<dbReference type="EMBL" id="LBTR01000015">
    <property type="protein sequence ID" value="KKQ45426.1"/>
    <property type="molecule type" value="Genomic_DNA"/>
</dbReference>
<keyword evidence="1" id="KW-0812">Transmembrane</keyword>
<keyword evidence="1" id="KW-0472">Membrane</keyword>
<evidence type="ECO:0000256" key="1">
    <source>
        <dbReference type="SAM" id="Phobius"/>
    </source>
</evidence>
<feature type="transmembrane region" description="Helical" evidence="1">
    <location>
        <begin position="236"/>
        <end position="253"/>
    </location>
</feature>
<accession>A0A0G0KXY1</accession>
<sequence>MRKILAFFASILTLFIFTSKAAFAQDSYIIEDFKSDITINRDTSVTVAETIRAKFRYDKHGIIRVLPAVYSHAGKSINSHIKIISVTDEDGNYYNYTTERLNQSIRLKIGDPDKTITGTHIYKIEYKLNGVILKYDGIPEFYWNVNGHEWDTQIMSASATVKTDYAKPIDTICYTGLPDSGDSDCEKLTYDDHVEFSTLEINPGADFSFAVKFDTNNSLIFPSSSQRLSSSAFDNWGYIPSVIPLFLIVYIWYKKGRDEKYVGDNYYYKPDNPKTETVTIFKRGHIPLVYHPLDGLSPAQVGTILDERIDINDIVAEIVELARLKFIKIEKLPKKNVLSKQDYAITKLNKDDAKLTDYQKEIIKELFRNQIQSDSIFELAKLIENPTDEEKELKKTVGADYVTLSSLKNHFYAALPNIKKKVYKSLAEAELFDGSPDTVRIKYIGLFIFLSFVFGFLTLIYSIYYYNFVPLFLFIMGSVFGIFFAMAMPKKTAWGYSMYKQVRGLREYLEVGKWRHENYEKNMFFEEMIPLAISLGVINKLAGDMNELGIQPPRYMSGFTIAHFASDMSSFRSTAASTFASVPGGSGHSSWGGGSGFSGGGSGGGFGGGGGGSW</sequence>
<keyword evidence="1" id="KW-1133">Transmembrane helix</keyword>
<feature type="domain" description="DUF2207" evidence="3">
    <location>
        <begin position="30"/>
        <end position="213"/>
    </location>
</feature>
<dbReference type="Proteomes" id="UP000034603">
    <property type="component" value="Unassembled WGS sequence"/>
</dbReference>
<protein>
    <recommendedName>
        <fullName evidence="7">DUF2207 domain-containing protein</fullName>
    </recommendedName>
</protein>
<evidence type="ECO:0008006" key="7">
    <source>
        <dbReference type="Google" id="ProtNLM"/>
    </source>
</evidence>